<dbReference type="PANTHER" id="PTHR24243:SF230">
    <property type="entry name" value="G-PROTEIN COUPLED RECEPTORS FAMILY 1 PROFILE DOMAIN-CONTAINING PROTEIN"/>
    <property type="match status" value="1"/>
</dbReference>
<dbReference type="OrthoDB" id="9990906at2759"/>
<keyword evidence="3 9" id="KW-0812">Transmembrane</keyword>
<dbReference type="Proteomes" id="UP000504629">
    <property type="component" value="Unplaced"/>
</dbReference>
<evidence type="ECO:0000256" key="1">
    <source>
        <dbReference type="ARBA" id="ARBA00004141"/>
    </source>
</evidence>
<dbReference type="Pfam" id="PF00001">
    <property type="entry name" value="7tm_1"/>
    <property type="match status" value="1"/>
</dbReference>
<dbReference type="PROSITE" id="PS00237">
    <property type="entry name" value="G_PROTEIN_RECEP_F1_1"/>
    <property type="match status" value="1"/>
</dbReference>
<feature type="compositionally biased region" description="Polar residues" evidence="10">
    <location>
        <begin position="357"/>
        <end position="369"/>
    </location>
</feature>
<dbReference type="AlphaFoldDB" id="A0A6J2JBL2"/>
<comment type="subcellular location">
    <subcellularLocation>
        <location evidence="1">Membrane</location>
        <topology evidence="1">Multi-pass membrane protein</topology>
    </subcellularLocation>
</comment>
<keyword evidence="5 9" id="KW-0297">G-protein coupled receptor</keyword>
<feature type="transmembrane region" description="Helical" evidence="11">
    <location>
        <begin position="160"/>
        <end position="178"/>
    </location>
</feature>
<evidence type="ECO:0000256" key="4">
    <source>
        <dbReference type="ARBA" id="ARBA00022989"/>
    </source>
</evidence>
<sequence>MCPLPANETDYYLESSEYFNATSSYISAVNETFFDIATENIATLLNVYYTPLLVALGCIGNLLSVFVFYRTKLRLQSTSQYLTALALSDTVFLFQLIPPWLNAVEVTGLFYKHGFCQIFVYVTYVSCCMSSWLVVAFTVERFVAVLYPLRRNALCTVTRARHIIFTVLLASSLINLPVLRFAVPSKNDCNIDFEYLDQAARFNLVDTALSFSVPLFLITILNTWIMIGVWKLERQRRQIMKEEMERARARPYRTTGCPRSQHRVTRMLLIVSSVFVVLNLPAYTMRILAYAYNMNEEEYSGRWAAVQQLSLLFFNTNFGINFMLYCLSGQNFRRAVQQTLPCLRKRADHRAARRATQTRPGSGSTTYASNTEATSYNAAAGSCCRRNTCVLGRWTFDNSRHRRQEPPVEMKTFSCS</sequence>
<evidence type="ECO:0000256" key="7">
    <source>
        <dbReference type="ARBA" id="ARBA00023170"/>
    </source>
</evidence>
<feature type="transmembrane region" description="Helical" evidence="11">
    <location>
        <begin position="309"/>
        <end position="327"/>
    </location>
</feature>
<dbReference type="RefSeq" id="XP_028026806.1">
    <property type="nucleotide sequence ID" value="XM_028171005.1"/>
</dbReference>
<dbReference type="GeneID" id="114240459"/>
<evidence type="ECO:0000256" key="10">
    <source>
        <dbReference type="SAM" id="MobiDB-lite"/>
    </source>
</evidence>
<proteinExistence type="inferred from homology"/>
<feature type="transmembrane region" description="Helical" evidence="11">
    <location>
        <begin position="211"/>
        <end position="232"/>
    </location>
</feature>
<keyword evidence="8 9" id="KW-0807">Transducer</keyword>
<evidence type="ECO:0000256" key="11">
    <source>
        <dbReference type="SAM" id="Phobius"/>
    </source>
</evidence>
<evidence type="ECO:0000256" key="9">
    <source>
        <dbReference type="RuleBase" id="RU000688"/>
    </source>
</evidence>
<evidence type="ECO:0000256" key="5">
    <source>
        <dbReference type="ARBA" id="ARBA00023040"/>
    </source>
</evidence>
<dbReference type="PRINTS" id="PR00237">
    <property type="entry name" value="GPCRRHODOPSN"/>
</dbReference>
<evidence type="ECO:0000259" key="12">
    <source>
        <dbReference type="PROSITE" id="PS50262"/>
    </source>
</evidence>
<dbReference type="PANTHER" id="PTHR24243">
    <property type="entry name" value="G-PROTEIN COUPLED RECEPTOR"/>
    <property type="match status" value="1"/>
</dbReference>
<keyword evidence="4 11" id="KW-1133">Transmembrane helix</keyword>
<dbReference type="InterPro" id="IPR017452">
    <property type="entry name" value="GPCR_Rhodpsn_7TM"/>
</dbReference>
<evidence type="ECO:0000256" key="3">
    <source>
        <dbReference type="ARBA" id="ARBA00022692"/>
    </source>
</evidence>
<feature type="transmembrane region" description="Helical" evidence="11">
    <location>
        <begin position="118"/>
        <end position="139"/>
    </location>
</feature>
<feature type="transmembrane region" description="Helical" evidence="11">
    <location>
        <begin position="48"/>
        <end position="69"/>
    </location>
</feature>
<dbReference type="KEGG" id="bman:114240459"/>
<feature type="domain" description="G-protein coupled receptors family 1 profile" evidence="12">
    <location>
        <begin position="60"/>
        <end position="325"/>
    </location>
</feature>
<feature type="region of interest" description="Disordered" evidence="10">
    <location>
        <begin position="347"/>
        <end position="369"/>
    </location>
</feature>
<organism evidence="13 14">
    <name type="scientific">Bombyx mandarina</name>
    <name type="common">Wild silk moth</name>
    <name type="synonym">Wild silkworm</name>
    <dbReference type="NCBI Taxonomy" id="7092"/>
    <lineage>
        <taxon>Eukaryota</taxon>
        <taxon>Metazoa</taxon>
        <taxon>Ecdysozoa</taxon>
        <taxon>Arthropoda</taxon>
        <taxon>Hexapoda</taxon>
        <taxon>Insecta</taxon>
        <taxon>Pterygota</taxon>
        <taxon>Neoptera</taxon>
        <taxon>Endopterygota</taxon>
        <taxon>Lepidoptera</taxon>
        <taxon>Glossata</taxon>
        <taxon>Ditrysia</taxon>
        <taxon>Bombycoidea</taxon>
        <taxon>Bombycidae</taxon>
        <taxon>Bombycinae</taxon>
        <taxon>Bombyx</taxon>
    </lineage>
</organism>
<evidence type="ECO:0000313" key="13">
    <source>
        <dbReference type="Proteomes" id="UP000504629"/>
    </source>
</evidence>
<comment type="similarity">
    <text evidence="2 9">Belongs to the G-protein coupled receptor 1 family.</text>
</comment>
<evidence type="ECO:0000256" key="2">
    <source>
        <dbReference type="ARBA" id="ARBA00010663"/>
    </source>
</evidence>
<feature type="transmembrane region" description="Helical" evidence="11">
    <location>
        <begin position="268"/>
        <end position="289"/>
    </location>
</feature>
<keyword evidence="13" id="KW-1185">Reference proteome</keyword>
<protein>
    <submittedName>
        <fullName evidence="14">Thyrotropin-releasing hormone receptor-like</fullName>
    </submittedName>
</protein>
<name>A0A6J2JBL2_BOMMA</name>
<evidence type="ECO:0000256" key="8">
    <source>
        <dbReference type="ARBA" id="ARBA00023224"/>
    </source>
</evidence>
<dbReference type="GO" id="GO:0005886">
    <property type="term" value="C:plasma membrane"/>
    <property type="evidence" value="ECO:0007669"/>
    <property type="project" value="TreeGrafter"/>
</dbReference>
<evidence type="ECO:0000313" key="14">
    <source>
        <dbReference type="RefSeq" id="XP_028026806.1"/>
    </source>
</evidence>
<accession>A0A6J2JBL2</accession>
<dbReference type="CDD" id="cd14978">
    <property type="entry name" value="7tmA_FMRFamide_R-like"/>
    <property type="match status" value="1"/>
</dbReference>
<keyword evidence="7 9" id="KW-0675">Receptor</keyword>
<reference evidence="14" key="1">
    <citation type="submission" date="2025-08" db="UniProtKB">
        <authorList>
            <consortium name="RefSeq"/>
        </authorList>
    </citation>
    <scope>IDENTIFICATION</scope>
    <source>
        <tissue evidence="14">Silk gland</tissue>
    </source>
</reference>
<dbReference type="Gene3D" id="1.20.1070.10">
    <property type="entry name" value="Rhodopsin 7-helix transmembrane proteins"/>
    <property type="match status" value="1"/>
</dbReference>
<dbReference type="GO" id="GO:0004930">
    <property type="term" value="F:G protein-coupled receptor activity"/>
    <property type="evidence" value="ECO:0007669"/>
    <property type="project" value="UniProtKB-KW"/>
</dbReference>
<dbReference type="InterPro" id="IPR000276">
    <property type="entry name" value="GPCR_Rhodpsn"/>
</dbReference>
<keyword evidence="6 11" id="KW-0472">Membrane</keyword>
<evidence type="ECO:0000256" key="6">
    <source>
        <dbReference type="ARBA" id="ARBA00023136"/>
    </source>
</evidence>
<gene>
    <name evidence="14" type="primary">LOC114240459</name>
</gene>
<dbReference type="PROSITE" id="PS50262">
    <property type="entry name" value="G_PROTEIN_RECEP_F1_2"/>
    <property type="match status" value="1"/>
</dbReference>
<dbReference type="SUPFAM" id="SSF81321">
    <property type="entry name" value="Family A G protein-coupled receptor-like"/>
    <property type="match status" value="1"/>
</dbReference>
<feature type="transmembrane region" description="Helical" evidence="11">
    <location>
        <begin position="81"/>
        <end position="98"/>
    </location>
</feature>
<dbReference type="CTD" id="100174929"/>